<evidence type="ECO:0000259" key="10">
    <source>
        <dbReference type="PROSITE" id="PS51195"/>
    </source>
</evidence>
<dbReference type="GO" id="GO:0003724">
    <property type="term" value="F:RNA helicase activity"/>
    <property type="evidence" value="ECO:0007669"/>
    <property type="project" value="InterPro"/>
</dbReference>
<dbReference type="InterPro" id="IPR005580">
    <property type="entry name" value="DbpA/CsdA_RNA-bd_dom"/>
</dbReference>
<dbReference type="OrthoDB" id="9805696at2"/>
<keyword evidence="1 7" id="KW-0547">Nucleotide-binding</keyword>
<evidence type="ECO:0000256" key="2">
    <source>
        <dbReference type="ARBA" id="ARBA00022801"/>
    </source>
</evidence>
<evidence type="ECO:0000256" key="6">
    <source>
        <dbReference type="PROSITE-ProRule" id="PRU00552"/>
    </source>
</evidence>
<evidence type="ECO:0000313" key="12">
    <source>
        <dbReference type="Proteomes" id="UP000003704"/>
    </source>
</evidence>
<feature type="domain" description="Helicase C-terminal" evidence="9">
    <location>
        <begin position="241"/>
        <end position="392"/>
    </location>
</feature>
<dbReference type="GO" id="GO:0005524">
    <property type="term" value="F:ATP binding"/>
    <property type="evidence" value="ECO:0007669"/>
    <property type="project" value="UniProtKB-KW"/>
</dbReference>
<dbReference type="Proteomes" id="UP000003704">
    <property type="component" value="Unassembled WGS sequence"/>
</dbReference>
<dbReference type="PATRIC" id="fig|1172194.4.peg.3676"/>
<dbReference type="InterPro" id="IPR044742">
    <property type="entry name" value="DEAD/DEAH_RhlB"/>
</dbReference>
<dbReference type="NCBIfam" id="NF008744">
    <property type="entry name" value="PRK11776.1"/>
    <property type="match status" value="1"/>
</dbReference>
<dbReference type="Gene3D" id="3.40.50.300">
    <property type="entry name" value="P-loop containing nucleotide triphosphate hydrolases"/>
    <property type="match status" value="2"/>
</dbReference>
<dbReference type="SMART" id="SM00490">
    <property type="entry name" value="HELICc"/>
    <property type="match status" value="1"/>
</dbReference>
<dbReference type="GO" id="GO:0003676">
    <property type="term" value="F:nucleic acid binding"/>
    <property type="evidence" value="ECO:0007669"/>
    <property type="project" value="InterPro"/>
</dbReference>
<dbReference type="SMART" id="SM00487">
    <property type="entry name" value="DEXDc"/>
    <property type="match status" value="1"/>
</dbReference>
<feature type="short sequence motif" description="Q motif" evidence="6">
    <location>
        <begin position="16"/>
        <end position="44"/>
    </location>
</feature>
<evidence type="ECO:0000259" key="9">
    <source>
        <dbReference type="PROSITE" id="PS51194"/>
    </source>
</evidence>
<dbReference type="PROSITE" id="PS51195">
    <property type="entry name" value="Q_MOTIF"/>
    <property type="match status" value="1"/>
</dbReference>
<dbReference type="SUPFAM" id="SSF52540">
    <property type="entry name" value="P-loop containing nucleoside triphosphate hydrolases"/>
    <property type="match status" value="1"/>
</dbReference>
<feature type="domain" description="Helicase ATP-binding" evidence="8">
    <location>
        <begin position="47"/>
        <end position="218"/>
    </location>
</feature>
<dbReference type="InterPro" id="IPR027417">
    <property type="entry name" value="P-loop_NTPase"/>
</dbReference>
<dbReference type="GO" id="GO:0005829">
    <property type="term" value="C:cytosol"/>
    <property type="evidence" value="ECO:0007669"/>
    <property type="project" value="TreeGrafter"/>
</dbReference>
<dbReference type="CDD" id="cd18787">
    <property type="entry name" value="SF2_C_DEAD"/>
    <property type="match status" value="1"/>
</dbReference>
<dbReference type="InterPro" id="IPR012677">
    <property type="entry name" value="Nucleotide-bd_a/b_plait_sf"/>
</dbReference>
<comment type="similarity">
    <text evidence="5 7">Belongs to the DEAD box helicase family.</text>
</comment>
<dbReference type="PROSITE" id="PS51194">
    <property type="entry name" value="HELICASE_CTER"/>
    <property type="match status" value="1"/>
</dbReference>
<dbReference type="InterPro" id="IPR001650">
    <property type="entry name" value="Helicase_C-like"/>
</dbReference>
<feature type="domain" description="DEAD-box RNA helicase Q" evidence="10">
    <location>
        <begin position="16"/>
        <end position="44"/>
    </location>
</feature>
<dbReference type="Pfam" id="PF00271">
    <property type="entry name" value="Helicase_C"/>
    <property type="match status" value="1"/>
</dbReference>
<evidence type="ECO:0000259" key="8">
    <source>
        <dbReference type="PROSITE" id="PS51192"/>
    </source>
</evidence>
<name>I7Z9T3_9GAMM</name>
<reference evidence="11 12" key="1">
    <citation type="journal article" date="2012" name="J. Bacteriol.">
        <title>Genome Sequence of n-Alkane-Degrading Hydrocarboniphaga effusa Strain AP103T (ATCC BAA-332T).</title>
        <authorList>
            <person name="Chang H.K."/>
            <person name="Zylstra G.J."/>
            <person name="Chae J.C."/>
        </authorList>
    </citation>
    <scope>NUCLEOTIDE SEQUENCE [LARGE SCALE GENOMIC DNA]</scope>
    <source>
        <strain evidence="11 12">AP103</strain>
    </source>
</reference>
<comment type="caution">
    <text evidence="11">The sequence shown here is derived from an EMBL/GenBank/DDBJ whole genome shotgun (WGS) entry which is preliminary data.</text>
</comment>
<dbReference type="PROSITE" id="PS51192">
    <property type="entry name" value="HELICASE_ATP_BIND_1"/>
    <property type="match status" value="1"/>
</dbReference>
<evidence type="ECO:0000256" key="1">
    <source>
        <dbReference type="ARBA" id="ARBA00022741"/>
    </source>
</evidence>
<accession>I7Z9T3</accession>
<dbReference type="CDD" id="cd00268">
    <property type="entry name" value="DEADc"/>
    <property type="match status" value="1"/>
</dbReference>
<evidence type="ECO:0000313" key="11">
    <source>
        <dbReference type="EMBL" id="EIT68594.1"/>
    </source>
</evidence>
<evidence type="ECO:0000256" key="4">
    <source>
        <dbReference type="ARBA" id="ARBA00022840"/>
    </source>
</evidence>
<dbReference type="InterPro" id="IPR014014">
    <property type="entry name" value="RNA_helicase_DEAD_Q_motif"/>
</dbReference>
<dbReference type="Pfam" id="PF00270">
    <property type="entry name" value="DEAD"/>
    <property type="match status" value="1"/>
</dbReference>
<dbReference type="PANTHER" id="PTHR47959">
    <property type="entry name" value="ATP-DEPENDENT RNA HELICASE RHLE-RELATED"/>
    <property type="match status" value="1"/>
</dbReference>
<dbReference type="PROSITE" id="PS00039">
    <property type="entry name" value="DEAD_ATP_HELICASE"/>
    <property type="match status" value="1"/>
</dbReference>
<keyword evidence="4 7" id="KW-0067">ATP-binding</keyword>
<protein>
    <submittedName>
        <fullName evidence="11">ATP-dependent RNA helicase DbpA</fullName>
    </submittedName>
</protein>
<sequence>MTTSEPATEQPSPQTAAFASLALKPELLQALESLGFTRMTPIQAQSLPPILQGRDVIGQARTGSGKTAAYGLGLLSRIDPAIEQVQALVLCPTRELADQIAKEIRRLARCLPNVKLSQLNGGISQRPQLASLQHAPQIIVGMAGRVLEHLEQSSLDLSGLRVLVLDEADRMLDGDFEAASQAIVKHTPAQRQTLFFSATYNDSVRALSARIQRDPLSISVDTVASAAQIEQQFYEVDPLRRVDALAQLLSSRQPESALVFCHTRGDAQTVEQQLAKRGYAVLALHGDIDQRDRDEVLVRFTNGSARVLVATDIAARGLDIPNLAAVISYELPADPDAHVHRVGRTGRAGRSGLALHLFSHREHARVAAIEAKLGKRIETRKLGVPAKVTDKPVPATRVTICIDGGRRDKLRPGDLLGALTGDAGLPAEAVGKISSFDTRTYVAIDKKLATVALKRLREGKIKGRNFRVRPIE</sequence>
<dbReference type="InterPro" id="IPR050079">
    <property type="entry name" value="DEAD_box_RNA_helicase"/>
</dbReference>
<dbReference type="Gene3D" id="3.30.70.330">
    <property type="match status" value="1"/>
</dbReference>
<dbReference type="InterPro" id="IPR011545">
    <property type="entry name" value="DEAD/DEAH_box_helicase_dom"/>
</dbReference>
<dbReference type="InterPro" id="IPR014001">
    <property type="entry name" value="Helicase_ATP-bd"/>
</dbReference>
<keyword evidence="12" id="KW-1185">Reference proteome</keyword>
<evidence type="ECO:0000256" key="3">
    <source>
        <dbReference type="ARBA" id="ARBA00022806"/>
    </source>
</evidence>
<evidence type="ECO:0000256" key="7">
    <source>
        <dbReference type="RuleBase" id="RU000492"/>
    </source>
</evidence>
<dbReference type="PANTHER" id="PTHR47959:SF1">
    <property type="entry name" value="ATP-DEPENDENT RNA HELICASE DBPA"/>
    <property type="match status" value="1"/>
</dbReference>
<dbReference type="Pfam" id="PF03880">
    <property type="entry name" value="DbpA"/>
    <property type="match status" value="1"/>
</dbReference>
<keyword evidence="3 7" id="KW-0347">Helicase</keyword>
<keyword evidence="2 7" id="KW-0378">Hydrolase</keyword>
<organism evidence="11 12">
    <name type="scientific">Hydrocarboniphaga effusa AP103</name>
    <dbReference type="NCBI Taxonomy" id="1172194"/>
    <lineage>
        <taxon>Bacteria</taxon>
        <taxon>Pseudomonadati</taxon>
        <taxon>Pseudomonadota</taxon>
        <taxon>Gammaproteobacteria</taxon>
        <taxon>Nevskiales</taxon>
        <taxon>Nevskiaceae</taxon>
        <taxon>Hydrocarboniphaga</taxon>
    </lineage>
</organism>
<dbReference type="InterPro" id="IPR000629">
    <property type="entry name" value="RNA-helicase_DEAD-box_CS"/>
</dbReference>
<dbReference type="GO" id="GO:0016787">
    <property type="term" value="F:hydrolase activity"/>
    <property type="evidence" value="ECO:0007669"/>
    <property type="project" value="UniProtKB-KW"/>
</dbReference>
<dbReference type="AlphaFoldDB" id="I7Z9T3"/>
<dbReference type="RefSeq" id="WP_007186724.1">
    <property type="nucleotide sequence ID" value="NZ_AKGD01000003.1"/>
</dbReference>
<proteinExistence type="inferred from homology"/>
<evidence type="ECO:0000256" key="5">
    <source>
        <dbReference type="ARBA" id="ARBA00038437"/>
    </source>
</evidence>
<dbReference type="EMBL" id="AKGD01000003">
    <property type="protein sequence ID" value="EIT68594.1"/>
    <property type="molecule type" value="Genomic_DNA"/>
</dbReference>
<dbReference type="STRING" id="1172194.WQQ_37890"/>
<gene>
    <name evidence="11" type="ORF">WQQ_37890</name>
</gene>